<dbReference type="CDD" id="cd03023">
    <property type="entry name" value="DsbA_Com1_like"/>
    <property type="match status" value="1"/>
</dbReference>
<evidence type="ECO:0000256" key="1">
    <source>
        <dbReference type="ARBA" id="ARBA00003565"/>
    </source>
</evidence>
<dbReference type="GO" id="GO:0016491">
    <property type="term" value="F:oxidoreductase activity"/>
    <property type="evidence" value="ECO:0007669"/>
    <property type="project" value="UniProtKB-KW"/>
</dbReference>
<dbReference type="EMBL" id="BSFL01000003">
    <property type="protein sequence ID" value="GLK80631.1"/>
    <property type="molecule type" value="Genomic_DNA"/>
</dbReference>
<organism evidence="10 11">
    <name type="scientific">Methylopila turkensis</name>
    <dbReference type="NCBI Taxonomy" id="1437816"/>
    <lineage>
        <taxon>Bacteria</taxon>
        <taxon>Pseudomonadati</taxon>
        <taxon>Pseudomonadota</taxon>
        <taxon>Alphaproteobacteria</taxon>
        <taxon>Hyphomicrobiales</taxon>
        <taxon>Methylopilaceae</taxon>
        <taxon>Methylopila</taxon>
    </lineage>
</organism>
<reference evidence="10" key="2">
    <citation type="submission" date="2023-01" db="EMBL/GenBank/DDBJ databases">
        <authorList>
            <person name="Sun Q."/>
            <person name="Evtushenko L."/>
        </authorList>
    </citation>
    <scope>NUCLEOTIDE SEQUENCE</scope>
    <source>
        <strain evidence="10">VKM B-2748</strain>
    </source>
</reference>
<dbReference type="AlphaFoldDB" id="A0A9W6JQB6"/>
<evidence type="ECO:0000259" key="9">
    <source>
        <dbReference type="PROSITE" id="PS51352"/>
    </source>
</evidence>
<evidence type="ECO:0000256" key="2">
    <source>
        <dbReference type="ARBA" id="ARBA00005791"/>
    </source>
</evidence>
<dbReference type="Pfam" id="PF18312">
    <property type="entry name" value="ScsC_N"/>
    <property type="match status" value="1"/>
</dbReference>
<feature type="signal peptide" evidence="8">
    <location>
        <begin position="1"/>
        <end position="26"/>
    </location>
</feature>
<evidence type="ECO:0000256" key="3">
    <source>
        <dbReference type="ARBA" id="ARBA00022729"/>
    </source>
</evidence>
<evidence type="ECO:0000256" key="8">
    <source>
        <dbReference type="SAM" id="SignalP"/>
    </source>
</evidence>
<comment type="similarity">
    <text evidence="2">Belongs to the thioredoxin family. DsbA subfamily.</text>
</comment>
<keyword evidence="5" id="KW-1015">Disulfide bond</keyword>
<comment type="function">
    <text evidence="1">May be required for disulfide bond formation in some proteins.</text>
</comment>
<dbReference type="InterPro" id="IPR041205">
    <property type="entry name" value="ScsC_N"/>
</dbReference>
<evidence type="ECO:0000256" key="5">
    <source>
        <dbReference type="ARBA" id="ARBA00023157"/>
    </source>
</evidence>
<gene>
    <name evidence="10" type="ORF">GCM10008174_23720</name>
</gene>
<name>A0A9W6JQB6_9HYPH</name>
<comment type="caution">
    <text evidence="10">The sequence shown here is derived from an EMBL/GenBank/DDBJ whole genome shotgun (WGS) entry which is preliminary data.</text>
</comment>
<reference evidence="10" key="1">
    <citation type="journal article" date="2014" name="Int. J. Syst. Evol. Microbiol.">
        <title>Complete genome sequence of Corynebacterium casei LMG S-19264T (=DSM 44701T), isolated from a smear-ripened cheese.</title>
        <authorList>
            <consortium name="US DOE Joint Genome Institute (JGI-PGF)"/>
            <person name="Walter F."/>
            <person name="Albersmeier A."/>
            <person name="Kalinowski J."/>
            <person name="Ruckert C."/>
        </authorList>
    </citation>
    <scope>NUCLEOTIDE SEQUENCE</scope>
    <source>
        <strain evidence="10">VKM B-2748</strain>
    </source>
</reference>
<dbReference type="RefSeq" id="WP_271201122.1">
    <property type="nucleotide sequence ID" value="NZ_BSFL01000003.1"/>
</dbReference>
<dbReference type="InterPro" id="IPR013766">
    <property type="entry name" value="Thioredoxin_domain"/>
</dbReference>
<feature type="domain" description="Thioredoxin" evidence="9">
    <location>
        <begin position="60"/>
        <end position="250"/>
    </location>
</feature>
<keyword evidence="11" id="KW-1185">Reference proteome</keyword>
<proteinExistence type="inferred from homology"/>
<evidence type="ECO:0000313" key="10">
    <source>
        <dbReference type="EMBL" id="GLK80631.1"/>
    </source>
</evidence>
<dbReference type="PANTHER" id="PTHR13887">
    <property type="entry name" value="GLUTATHIONE S-TRANSFERASE KAPPA"/>
    <property type="match status" value="1"/>
</dbReference>
<dbReference type="InterPro" id="IPR012336">
    <property type="entry name" value="Thioredoxin-like_fold"/>
</dbReference>
<dbReference type="PROSITE" id="PS51352">
    <property type="entry name" value="THIOREDOXIN_2"/>
    <property type="match status" value="1"/>
</dbReference>
<keyword evidence="3 8" id="KW-0732">Signal</keyword>
<evidence type="ECO:0000256" key="7">
    <source>
        <dbReference type="SAM" id="MobiDB-lite"/>
    </source>
</evidence>
<dbReference type="Gene3D" id="3.40.30.10">
    <property type="entry name" value="Glutaredoxin"/>
    <property type="match status" value="1"/>
</dbReference>
<dbReference type="SUPFAM" id="SSF52833">
    <property type="entry name" value="Thioredoxin-like"/>
    <property type="match status" value="1"/>
</dbReference>
<keyword evidence="4" id="KW-0560">Oxidoreductase</keyword>
<feature type="compositionally biased region" description="Basic and acidic residues" evidence="7">
    <location>
        <begin position="64"/>
        <end position="82"/>
    </location>
</feature>
<evidence type="ECO:0000256" key="6">
    <source>
        <dbReference type="ARBA" id="ARBA00023284"/>
    </source>
</evidence>
<dbReference type="PANTHER" id="PTHR13887:SF14">
    <property type="entry name" value="DISULFIDE BOND FORMATION PROTEIN D"/>
    <property type="match status" value="1"/>
</dbReference>
<dbReference type="InterPro" id="IPR036249">
    <property type="entry name" value="Thioredoxin-like_sf"/>
</dbReference>
<protein>
    <submittedName>
        <fullName evidence="10">Outer membrane protein</fullName>
    </submittedName>
</protein>
<feature type="chain" id="PRO_5040954183" evidence="8">
    <location>
        <begin position="27"/>
        <end position="256"/>
    </location>
</feature>
<dbReference type="Proteomes" id="UP001143309">
    <property type="component" value="Unassembled WGS sequence"/>
</dbReference>
<accession>A0A9W6JQB6</accession>
<feature type="region of interest" description="Disordered" evidence="7">
    <location>
        <begin position="64"/>
        <end position="85"/>
    </location>
</feature>
<evidence type="ECO:0000256" key="4">
    <source>
        <dbReference type="ARBA" id="ARBA00023002"/>
    </source>
</evidence>
<evidence type="ECO:0000313" key="11">
    <source>
        <dbReference type="Proteomes" id="UP001143309"/>
    </source>
</evidence>
<keyword evidence="6" id="KW-0676">Redox-active center</keyword>
<dbReference type="Pfam" id="PF13462">
    <property type="entry name" value="Thioredoxin_4"/>
    <property type="match status" value="1"/>
</dbReference>
<sequence length="256" mass="27136">MSRLPVLAVAGALVAAVAGYAVYAQNADGPVGTDRESLGRFVREYIVNNPEILVEAQKELQRRQTEKDAAAAREKLADKPDTLENSQHQAVLGNPKGDVTLVEFFDYNCGYCRRALGDVNALIEKDPNLRVVLKEFPILSRGSAEAAQVSAAVNLIAPDKYKDFHDKLLSSSGQVDGAAAMRAAGEVGIDAAALQDAVKRPEPKAAIEEVYELASQFGVESTPVFIVGDAIVPGAVGEAALKAKIDAVRKCGKASC</sequence>